<proteinExistence type="predicted"/>
<comment type="caution">
    <text evidence="2">The sequence shown here is derived from an EMBL/GenBank/DDBJ whole genome shotgun (WGS) entry which is preliminary data.</text>
</comment>
<feature type="region of interest" description="Disordered" evidence="1">
    <location>
        <begin position="352"/>
        <end position="455"/>
    </location>
</feature>
<dbReference type="OrthoDB" id="3155179at2759"/>
<keyword evidence="3" id="KW-1185">Reference proteome</keyword>
<reference evidence="2 3" key="1">
    <citation type="submission" date="2019-01" db="EMBL/GenBank/DDBJ databases">
        <title>Draft genome sequence of Psathyrella aberdarensis IHI B618.</title>
        <authorList>
            <person name="Buettner E."/>
            <person name="Kellner H."/>
        </authorList>
    </citation>
    <scope>NUCLEOTIDE SEQUENCE [LARGE SCALE GENOMIC DNA]</scope>
    <source>
        <strain evidence="2 3">IHI B618</strain>
    </source>
</reference>
<evidence type="ECO:0000313" key="2">
    <source>
        <dbReference type="EMBL" id="RXW15267.1"/>
    </source>
</evidence>
<gene>
    <name evidence="2" type="ORF">EST38_g10590</name>
</gene>
<feature type="compositionally biased region" description="Basic and acidic residues" evidence="1">
    <location>
        <begin position="35"/>
        <end position="49"/>
    </location>
</feature>
<protein>
    <submittedName>
        <fullName evidence="2">Uncharacterized protein</fullName>
    </submittedName>
</protein>
<accession>A0A4Q2D707</accession>
<feature type="compositionally biased region" description="Polar residues" evidence="1">
    <location>
        <begin position="531"/>
        <end position="571"/>
    </location>
</feature>
<dbReference type="Proteomes" id="UP000290288">
    <property type="component" value="Unassembled WGS sequence"/>
</dbReference>
<feature type="compositionally biased region" description="Basic residues" evidence="1">
    <location>
        <begin position="601"/>
        <end position="613"/>
    </location>
</feature>
<evidence type="ECO:0000313" key="3">
    <source>
        <dbReference type="Proteomes" id="UP000290288"/>
    </source>
</evidence>
<evidence type="ECO:0000256" key="1">
    <source>
        <dbReference type="SAM" id="MobiDB-lite"/>
    </source>
</evidence>
<feature type="compositionally biased region" description="Acidic residues" evidence="1">
    <location>
        <begin position="14"/>
        <end position="34"/>
    </location>
</feature>
<dbReference type="EMBL" id="SDEE01000573">
    <property type="protein sequence ID" value="RXW15267.1"/>
    <property type="molecule type" value="Genomic_DNA"/>
</dbReference>
<name>A0A4Q2D707_9AGAR</name>
<organism evidence="2 3">
    <name type="scientific">Candolleomyces aberdarensis</name>
    <dbReference type="NCBI Taxonomy" id="2316362"/>
    <lineage>
        <taxon>Eukaryota</taxon>
        <taxon>Fungi</taxon>
        <taxon>Dikarya</taxon>
        <taxon>Basidiomycota</taxon>
        <taxon>Agaricomycotina</taxon>
        <taxon>Agaricomycetes</taxon>
        <taxon>Agaricomycetidae</taxon>
        <taxon>Agaricales</taxon>
        <taxon>Agaricineae</taxon>
        <taxon>Psathyrellaceae</taxon>
        <taxon>Candolleomyces</taxon>
    </lineage>
</organism>
<feature type="region of interest" description="Disordered" evidence="1">
    <location>
        <begin position="1"/>
        <end position="64"/>
    </location>
</feature>
<feature type="compositionally biased region" description="Basic residues" evidence="1">
    <location>
        <begin position="359"/>
        <end position="374"/>
    </location>
</feature>
<dbReference type="AlphaFoldDB" id="A0A4Q2D707"/>
<feature type="region of interest" description="Disordered" evidence="1">
    <location>
        <begin position="498"/>
        <end position="613"/>
    </location>
</feature>
<feature type="compositionally biased region" description="Basic residues" evidence="1">
    <location>
        <begin position="417"/>
        <end position="430"/>
    </location>
</feature>
<sequence length="613" mass="68385">MAEWKELRRAAGEDVPDSDIDQDEEAESSDDEQEMEQKVDETENLEKQPSKSKAKASQPQKRPQVKYFQTALSNVYGRLPPTLRKSYEKEAIAWKMKGPDEATKRKLAEKYLARLARHFADTVHKQMGVRLAMLVTYVVPNGNTAASFIDYTEEFGGRSFSKDFGLEIEKSAILTYWGAYAKGEFDDGEESDRVDEAQIRKRGKPLLKLELNKYGEPIIPDPTVIPAGEQPNQYLPRLIRNIVIHNYGQHCSLASNVIWALTTLMAENVRDFISSEYLPDDLVQYWKEPTGITVKPARKILQFWYGRQQQKQIPLEIHSYWDGEALVPREPRQQLAIDDQDPDFEDDVETLHVPLAPKTPKKLGGKGRKKQQRAKVREDDVAVEAPGRPNNGELNTAQPTEPLGEETAVGTTDGHSVKRIVATRRGRNHQIIRSDTESDAAPPLQAPSFPVTAPVTPPHLSSRIAVDSALEKLAADPDLAMLDESVRNLALGVLKRHINRSPSPSGSLREDLMQVDSPTTSKPPQPPTPSNDLITSSDPSLQPSAASTSLPLPMPTNETTSDAIPTPTMSQLPPPVKQVRRRKTEEEYLLETAKRIGAKSGPRKSRKTAKWGG</sequence>
<feature type="compositionally biased region" description="Basic and acidic residues" evidence="1">
    <location>
        <begin position="1"/>
        <end position="12"/>
    </location>
</feature>